<organism evidence="2 3">
    <name type="scientific">Thalassotalea eurytherma</name>
    <dbReference type="NCBI Taxonomy" id="1144278"/>
    <lineage>
        <taxon>Bacteria</taxon>
        <taxon>Pseudomonadati</taxon>
        <taxon>Pseudomonadota</taxon>
        <taxon>Gammaproteobacteria</taxon>
        <taxon>Alteromonadales</taxon>
        <taxon>Colwelliaceae</taxon>
        <taxon>Thalassotalea</taxon>
    </lineage>
</organism>
<dbReference type="Proteomes" id="UP001157133">
    <property type="component" value="Unassembled WGS sequence"/>
</dbReference>
<keyword evidence="3" id="KW-1185">Reference proteome</keyword>
<reference evidence="2 3" key="1">
    <citation type="submission" date="2023-03" db="EMBL/GenBank/DDBJ databases">
        <title>Draft genome sequence of Thalassotalea eurytherma JCM 18482T.</title>
        <authorList>
            <person name="Sawabe T."/>
        </authorList>
    </citation>
    <scope>NUCLEOTIDE SEQUENCE [LARGE SCALE GENOMIC DNA]</scope>
    <source>
        <strain evidence="2 3">JCM 18482</strain>
    </source>
</reference>
<dbReference type="EMBL" id="BSSU01000017">
    <property type="protein sequence ID" value="GLX83605.1"/>
    <property type="molecule type" value="Genomic_DNA"/>
</dbReference>
<dbReference type="PANTHER" id="PTHR30283:SF4">
    <property type="entry name" value="PEROXIDE STRESS RESISTANCE PROTEIN YAAA"/>
    <property type="match status" value="1"/>
</dbReference>
<accession>A0ABQ6HA12</accession>
<dbReference type="InterPro" id="IPR005583">
    <property type="entry name" value="YaaA"/>
</dbReference>
<dbReference type="RefSeq" id="WP_284209079.1">
    <property type="nucleotide sequence ID" value="NZ_BSSU01000017.1"/>
</dbReference>
<comment type="caution">
    <text evidence="2">The sequence shown here is derived from an EMBL/GenBank/DDBJ whole genome shotgun (WGS) entry which is preliminary data.</text>
</comment>
<sequence length="257" mass="29098">MLFVVSPAKNLDYESPLATEQYSQPELLNDAKELVERCVTLTPADLSSLMGISDKLAGLNAARFGEWQLPFTPENSRPAVLAFNGDVYAGLDAQTLSEQDFDFAQQHMRILSGLYGLLKPLDLMQAYRLEMGTKLDTARGKNLYEFWGDIITNHLNDALAVQGDDTLINLASNEYFKSVKKKSLNANIITPSFKDWKNGQYKMISFFAKKARGLMARYIIENKLTQVEALKSFNYGGYQYNEELSKNNDWVFTRKEA</sequence>
<dbReference type="HAMAP" id="MF_00652">
    <property type="entry name" value="UPF0246"/>
    <property type="match status" value="1"/>
</dbReference>
<name>A0ABQ6HA12_9GAMM</name>
<evidence type="ECO:0000256" key="1">
    <source>
        <dbReference type="HAMAP-Rule" id="MF_00652"/>
    </source>
</evidence>
<dbReference type="Pfam" id="PF03883">
    <property type="entry name" value="H2O2_YaaD"/>
    <property type="match status" value="1"/>
</dbReference>
<dbReference type="NCBIfam" id="NF002541">
    <property type="entry name" value="PRK02101.1-1"/>
    <property type="match status" value="1"/>
</dbReference>
<proteinExistence type="inferred from homology"/>
<comment type="similarity">
    <text evidence="1">Belongs to the UPF0246 family.</text>
</comment>
<gene>
    <name evidence="2" type="ORF">theurythT_30580</name>
</gene>
<protein>
    <recommendedName>
        <fullName evidence="1">UPF0246 protein theurythT_30580</fullName>
    </recommendedName>
</protein>
<dbReference type="NCBIfam" id="NF002542">
    <property type="entry name" value="PRK02101.1-3"/>
    <property type="match status" value="1"/>
</dbReference>
<evidence type="ECO:0000313" key="2">
    <source>
        <dbReference type="EMBL" id="GLX83605.1"/>
    </source>
</evidence>
<dbReference type="PANTHER" id="PTHR30283">
    <property type="entry name" value="PEROXIDE STRESS RESPONSE PROTEIN YAAA"/>
    <property type="match status" value="1"/>
</dbReference>
<evidence type="ECO:0000313" key="3">
    <source>
        <dbReference type="Proteomes" id="UP001157133"/>
    </source>
</evidence>